<dbReference type="Pfam" id="PF04824">
    <property type="entry name" value="Rad21_Rec8"/>
    <property type="match status" value="1"/>
</dbReference>
<feature type="region of interest" description="Disordered" evidence="3">
    <location>
        <begin position="429"/>
        <end position="454"/>
    </location>
</feature>
<feature type="region of interest" description="Disordered" evidence="3">
    <location>
        <begin position="1109"/>
        <end position="1128"/>
    </location>
</feature>
<dbReference type="GO" id="GO:1990414">
    <property type="term" value="P:replication-born double-strand break repair via sister chromatid exchange"/>
    <property type="evidence" value="ECO:0007669"/>
    <property type="project" value="TreeGrafter"/>
</dbReference>
<dbReference type="GO" id="GO:0005634">
    <property type="term" value="C:nucleus"/>
    <property type="evidence" value="ECO:0007669"/>
    <property type="project" value="UniProtKB-SubCell"/>
</dbReference>
<feature type="region of interest" description="Disordered" evidence="3">
    <location>
        <begin position="663"/>
        <end position="683"/>
    </location>
</feature>
<dbReference type="CDD" id="cd21793">
    <property type="entry name" value="Rad21_Rec8_M_AtSYN1-like"/>
    <property type="match status" value="1"/>
</dbReference>
<evidence type="ECO:0000313" key="7">
    <source>
        <dbReference type="Proteomes" id="UP000886885"/>
    </source>
</evidence>
<organism evidence="6 7">
    <name type="scientific">Populus tomentosa</name>
    <name type="common">Chinese white poplar</name>
    <dbReference type="NCBI Taxonomy" id="118781"/>
    <lineage>
        <taxon>Eukaryota</taxon>
        <taxon>Viridiplantae</taxon>
        <taxon>Streptophyta</taxon>
        <taxon>Embryophyta</taxon>
        <taxon>Tracheophyta</taxon>
        <taxon>Spermatophyta</taxon>
        <taxon>Magnoliopsida</taxon>
        <taxon>eudicotyledons</taxon>
        <taxon>Gunneridae</taxon>
        <taxon>Pentapetalae</taxon>
        <taxon>rosids</taxon>
        <taxon>fabids</taxon>
        <taxon>Malpighiales</taxon>
        <taxon>Salicaceae</taxon>
        <taxon>Saliceae</taxon>
        <taxon>Populus</taxon>
    </lineage>
</organism>
<sequence length="1318" mass="143654">MFYSQFILAKKGPLGTIWIAAHLERKLRKNQVADTDIGVSVDSILFPDVPIALRLSSHLLLGVVRIYSRKVSYLFDDCSEALLKVKQAFRSAAVDLPPEESTAPYHSITLPETFDLDDFELPDNDIFQGNYVDHHISTREQITLQDTMDGVVYSTSQFGLDERFGDGDTSHVDLDLEEDLFLDKVAAPRSDEVSELSLQMSAEPLEPKVEEDHDVIGTAEAMPVNGTRNKMGSQASNSESLDYAQAPSTPGLVEEPNLSSVQDGLACDDHLKSEDNNLTDGIESTGNASSKPNHHRDDTMNLSLGNHLNCDTVVCIPAEENGCLSGDLEINQAEAPGELLSTTVNIDCLAADGTVYALDGSDNVEVINNVVCNGEVTVPSVDKINGECRESTGVRLHEPDNLEIANAVEDLSSLGKAVDANTGCPLELAGAPEGDAQAHQGPEDPDSLRKDVDGEKTHNCMGVLRACNSYTSGPETQGLAPCSLEMSSGEEACHASGISTKVQGEKCHVTDVIQSVENQISELNLPGEIQADGGKQDEQPDITFPSDNQLENLNSSLTSELPTPEKLLSVPQGLLDKPNDLLVESTPVEEIVDGGDRSSAGTNITGKKRSFTESSLTVQSLNSVDSFGVSRSKRTVDSIPDDDDLLSSILVGRRSSVLKVKTTPPAPEVASMKRARSASRPSAMKRKVLMDDSMVLLGDTIRQQLTNTEDIRRIRKKAPCTRTEILMIQRQSLDEDIFSEPVLTGMSAELTCLHSETFDLSRIEIDDNDDNNASVVAKDSSRPAVAQVNELEASTEPVICRKDVDGQPAENLIWTEMQGQMSAVVDVSDYRSSEHGILGEITEMEVDQGNVEVTDAANHTAILHFDGSHTELISGDAGDMVDGLALMDGFTGTDGSLQMDTSILPSDMMDTRVFGEVDLRDVSDGKTLDDIEVLKHHKQNIVAVETESREWELLLEESKAGAPAEIRVDFQADGSAPADDADTLLANISSEIDGCINLTSANVDRTQDDVENDKLGDGNEDGGLAMSSGHVDKDRDSNHLCNEELMMNPTFPVGSDTDFKNASLNGGDYSVSREADPQRIVDAEITFADHPADLQDVAFANDTEFLNVDDDEVGGNDDDGIPGPEDARLLDNSGWSSRTRTRISIGMLGVHAFLLCMVFEIMPRYYVVKMSVKQYTVAEIAFSFNLYPKRFFLPQSFSGLLYRVVLVLSKFWYMGGIFEETRLHCKLGIAVAKYLQTIFDNEGGNGRKVISVDNLLAGKTRKEASRMFFETLVLNGFEGDLHNFDVVLKTRDYIHVDQLKPFDSINVKPRAKLLKSDF</sequence>
<gene>
    <name evidence="6" type="ORF">POTOM_031295</name>
</gene>
<comment type="subcellular location">
    <subcellularLocation>
        <location evidence="1">Nucleus</location>
    </subcellularLocation>
</comment>
<reference evidence="6" key="1">
    <citation type="journal article" date="2020" name="bioRxiv">
        <title>Hybrid origin of Populus tomentosa Carr. identified through genome sequencing and phylogenomic analysis.</title>
        <authorList>
            <person name="An X."/>
            <person name="Gao K."/>
            <person name="Chen Z."/>
            <person name="Li J."/>
            <person name="Yang X."/>
            <person name="Yang X."/>
            <person name="Zhou J."/>
            <person name="Guo T."/>
            <person name="Zhao T."/>
            <person name="Huang S."/>
            <person name="Miao D."/>
            <person name="Khan W.U."/>
            <person name="Rao P."/>
            <person name="Ye M."/>
            <person name="Lei B."/>
            <person name="Liao W."/>
            <person name="Wang J."/>
            <person name="Ji L."/>
            <person name="Li Y."/>
            <person name="Guo B."/>
            <person name="Mustafa N.S."/>
            <person name="Li S."/>
            <person name="Yun Q."/>
            <person name="Keller S.R."/>
            <person name="Mao J."/>
            <person name="Zhang R."/>
            <person name="Strauss S.H."/>
        </authorList>
    </citation>
    <scope>NUCLEOTIDE SEQUENCE</scope>
    <source>
        <strain evidence="6">GM15</strain>
        <tissue evidence="6">Leaf</tissue>
    </source>
</reference>
<name>A0A8X8CRS6_POPTO</name>
<dbReference type="OrthoDB" id="10071381at2759"/>
<evidence type="ECO:0000256" key="3">
    <source>
        <dbReference type="SAM" id="MobiDB-lite"/>
    </source>
</evidence>
<keyword evidence="2" id="KW-0539">Nucleus</keyword>
<feature type="compositionally biased region" description="Polar residues" evidence="3">
    <location>
        <begin position="276"/>
        <end position="291"/>
    </location>
</feature>
<feature type="region of interest" description="Disordered" evidence="3">
    <location>
        <begin position="224"/>
        <end position="258"/>
    </location>
</feature>
<dbReference type="PANTHER" id="PTHR12585">
    <property type="entry name" value="SCC1 / RAD21 FAMILY MEMBER"/>
    <property type="match status" value="1"/>
</dbReference>
<dbReference type="InterPro" id="IPR039781">
    <property type="entry name" value="Rad21/Rec8-like"/>
</dbReference>
<feature type="domain" description="Rad21/Rec8-like protein C-terminal eukaryotic" evidence="4">
    <location>
        <begin position="1247"/>
        <end position="1274"/>
    </location>
</feature>
<accession>A0A8X8CRS6</accession>
<proteinExistence type="predicted"/>
<dbReference type="PANTHER" id="PTHR12585:SF69">
    <property type="entry name" value="FI11703P"/>
    <property type="match status" value="1"/>
</dbReference>
<dbReference type="GO" id="GO:0003682">
    <property type="term" value="F:chromatin binding"/>
    <property type="evidence" value="ECO:0007669"/>
    <property type="project" value="TreeGrafter"/>
</dbReference>
<dbReference type="GO" id="GO:0007062">
    <property type="term" value="P:sister chromatid cohesion"/>
    <property type="evidence" value="ECO:0007669"/>
    <property type="project" value="InterPro"/>
</dbReference>
<dbReference type="InterPro" id="IPR006909">
    <property type="entry name" value="Rad21/Rec8_C_eu"/>
</dbReference>
<dbReference type="Pfam" id="PF04825">
    <property type="entry name" value="Rad21_Rec8_N"/>
    <property type="match status" value="1"/>
</dbReference>
<comment type="caution">
    <text evidence="6">The sequence shown here is derived from an EMBL/GenBank/DDBJ whole genome shotgun (WGS) entry which is preliminary data.</text>
</comment>
<dbReference type="Proteomes" id="UP000886885">
    <property type="component" value="Chromosome 8D"/>
</dbReference>
<dbReference type="InterPro" id="IPR006910">
    <property type="entry name" value="Rad21_Rec8_N"/>
</dbReference>
<evidence type="ECO:0008006" key="8">
    <source>
        <dbReference type="Google" id="ProtNLM"/>
    </source>
</evidence>
<evidence type="ECO:0000259" key="4">
    <source>
        <dbReference type="Pfam" id="PF04824"/>
    </source>
</evidence>
<dbReference type="EMBL" id="JAAWWB010000016">
    <property type="protein sequence ID" value="KAG6763852.1"/>
    <property type="molecule type" value="Genomic_DNA"/>
</dbReference>
<dbReference type="GO" id="GO:0008278">
    <property type="term" value="C:cohesin complex"/>
    <property type="evidence" value="ECO:0007669"/>
    <property type="project" value="InterPro"/>
</dbReference>
<feature type="compositionally biased region" description="Basic residues" evidence="3">
    <location>
        <begin position="673"/>
        <end position="683"/>
    </location>
</feature>
<evidence type="ECO:0000256" key="2">
    <source>
        <dbReference type="ARBA" id="ARBA00023242"/>
    </source>
</evidence>
<keyword evidence="7" id="KW-1185">Reference proteome</keyword>
<feature type="domain" description="Rad21/Rec8-like protein N-terminal" evidence="5">
    <location>
        <begin position="1"/>
        <end position="101"/>
    </location>
</feature>
<evidence type="ECO:0000259" key="5">
    <source>
        <dbReference type="Pfam" id="PF04825"/>
    </source>
</evidence>
<feature type="region of interest" description="Disordered" evidence="3">
    <location>
        <begin position="270"/>
        <end position="294"/>
    </location>
</feature>
<feature type="compositionally biased region" description="Acidic residues" evidence="3">
    <location>
        <begin position="1109"/>
        <end position="1120"/>
    </location>
</feature>
<protein>
    <recommendedName>
        <fullName evidence="8">Sister chromatid cohesion 1 protein 4</fullName>
    </recommendedName>
</protein>
<feature type="compositionally biased region" description="Polar residues" evidence="3">
    <location>
        <begin position="226"/>
        <end position="240"/>
    </location>
</feature>
<evidence type="ECO:0000313" key="6">
    <source>
        <dbReference type="EMBL" id="KAG6763852.1"/>
    </source>
</evidence>
<evidence type="ECO:0000256" key="1">
    <source>
        <dbReference type="ARBA" id="ARBA00004123"/>
    </source>
</evidence>